<dbReference type="AlphaFoldDB" id="A0AAE3HF69"/>
<sequence>MKKTVTILIPAFNEEERIGNTLKPLLNSKWIDEIIIIDDGSSDYTAKKAREYNVIVSRLEKNMGKGWALQHGIKQATGDIIGFLDADVEESSIEIEKLIKPVAKGECDVTIAQFPSAKKKGGFGLVKNLAKWGIYYYTKKSITSSLSGQRVFNREVLEKIKLPEGGYGVEVEMTIDILNQGYKILEVPVQMKHAETGRDLKGFLHRGKQFLHIFLALLRYSQKR</sequence>
<dbReference type="PANTHER" id="PTHR48090:SF7">
    <property type="entry name" value="RFBJ PROTEIN"/>
    <property type="match status" value="1"/>
</dbReference>
<dbReference type="EMBL" id="JANKAS010000002">
    <property type="protein sequence ID" value="MCR1898033.1"/>
    <property type="molecule type" value="Genomic_DNA"/>
</dbReference>
<gene>
    <name evidence="2" type="ORF">NSA47_03390</name>
</gene>
<dbReference type="Gene3D" id="3.90.550.10">
    <property type="entry name" value="Spore Coat Polysaccharide Biosynthesis Protein SpsA, Chain A"/>
    <property type="match status" value="1"/>
</dbReference>
<evidence type="ECO:0000259" key="1">
    <source>
        <dbReference type="Pfam" id="PF00535"/>
    </source>
</evidence>
<keyword evidence="3" id="KW-1185">Reference proteome</keyword>
<accession>A0AAE3HF69</accession>
<comment type="caution">
    <text evidence="2">The sequence shown here is derived from an EMBL/GenBank/DDBJ whole genome shotgun (WGS) entry which is preliminary data.</text>
</comment>
<dbReference type="InterPro" id="IPR001173">
    <property type="entry name" value="Glyco_trans_2-like"/>
</dbReference>
<organism evidence="2 3">
    <name type="scientific">Irregularibacter muris</name>
    <dbReference type="NCBI Taxonomy" id="1796619"/>
    <lineage>
        <taxon>Bacteria</taxon>
        <taxon>Bacillati</taxon>
        <taxon>Bacillota</taxon>
        <taxon>Clostridia</taxon>
        <taxon>Eubacteriales</taxon>
        <taxon>Eubacteriaceae</taxon>
        <taxon>Irregularibacter</taxon>
    </lineage>
</organism>
<dbReference type="InterPro" id="IPR050256">
    <property type="entry name" value="Glycosyltransferase_2"/>
</dbReference>
<name>A0AAE3HF69_9FIRM</name>
<feature type="domain" description="Glycosyltransferase 2-like" evidence="1">
    <location>
        <begin position="6"/>
        <end position="140"/>
    </location>
</feature>
<dbReference type="CDD" id="cd04179">
    <property type="entry name" value="DPM_DPG-synthase_like"/>
    <property type="match status" value="1"/>
</dbReference>
<evidence type="ECO:0000313" key="2">
    <source>
        <dbReference type="EMBL" id="MCR1898033.1"/>
    </source>
</evidence>
<dbReference type="Proteomes" id="UP001205748">
    <property type="component" value="Unassembled WGS sequence"/>
</dbReference>
<dbReference type="Pfam" id="PF00535">
    <property type="entry name" value="Glycos_transf_2"/>
    <property type="match status" value="1"/>
</dbReference>
<evidence type="ECO:0000313" key="3">
    <source>
        <dbReference type="Proteomes" id="UP001205748"/>
    </source>
</evidence>
<protein>
    <submittedName>
        <fullName evidence="2">Glycosyltransferase family 2 protein</fullName>
    </submittedName>
</protein>
<reference evidence="2" key="1">
    <citation type="submission" date="2022-07" db="EMBL/GenBank/DDBJ databases">
        <title>Enhanced cultured diversity of the mouse gut microbiota enables custom-made synthetic communities.</title>
        <authorList>
            <person name="Afrizal A."/>
        </authorList>
    </citation>
    <scope>NUCLEOTIDE SEQUENCE</scope>
    <source>
        <strain evidence="2">DSM 28593</strain>
    </source>
</reference>
<dbReference type="InterPro" id="IPR029044">
    <property type="entry name" value="Nucleotide-diphossugar_trans"/>
</dbReference>
<dbReference type="PANTHER" id="PTHR48090">
    <property type="entry name" value="UNDECAPRENYL-PHOSPHATE 4-DEOXY-4-FORMAMIDO-L-ARABINOSE TRANSFERASE-RELATED"/>
    <property type="match status" value="1"/>
</dbReference>
<proteinExistence type="predicted"/>
<dbReference type="SUPFAM" id="SSF53448">
    <property type="entry name" value="Nucleotide-diphospho-sugar transferases"/>
    <property type="match status" value="1"/>
</dbReference>